<evidence type="ECO:0000256" key="1">
    <source>
        <dbReference type="SAM" id="MobiDB-lite"/>
    </source>
</evidence>
<protein>
    <recommendedName>
        <fullName evidence="2">CSD domain-containing protein</fullName>
    </recommendedName>
</protein>
<dbReference type="Proteomes" id="UP000031737">
    <property type="component" value="Unassembled WGS sequence"/>
</dbReference>
<dbReference type="InterPro" id="IPR002059">
    <property type="entry name" value="CSP_DNA-bd"/>
</dbReference>
<dbReference type="GO" id="GO:0003676">
    <property type="term" value="F:nucleic acid binding"/>
    <property type="evidence" value="ECO:0007669"/>
    <property type="project" value="InterPro"/>
</dbReference>
<feature type="region of interest" description="Disordered" evidence="1">
    <location>
        <begin position="143"/>
        <end position="170"/>
    </location>
</feature>
<name>A0A061IZ98_TRYRA</name>
<dbReference type="AlphaFoldDB" id="A0A061IZ98"/>
<dbReference type="OrthoDB" id="422005at2759"/>
<evidence type="ECO:0000313" key="3">
    <source>
        <dbReference type="EMBL" id="ESL07176.1"/>
    </source>
</evidence>
<dbReference type="EMBL" id="AUPL01005141">
    <property type="protein sequence ID" value="ESL07176.1"/>
    <property type="molecule type" value="Genomic_DNA"/>
</dbReference>
<dbReference type="VEuPathDB" id="TriTrypDB:TRSC58_05141"/>
<dbReference type="InterPro" id="IPR012340">
    <property type="entry name" value="NA-bd_OB-fold"/>
</dbReference>
<organism evidence="3 4">
    <name type="scientific">Trypanosoma rangeli SC58</name>
    <dbReference type="NCBI Taxonomy" id="429131"/>
    <lineage>
        <taxon>Eukaryota</taxon>
        <taxon>Discoba</taxon>
        <taxon>Euglenozoa</taxon>
        <taxon>Kinetoplastea</taxon>
        <taxon>Metakinetoplastina</taxon>
        <taxon>Trypanosomatida</taxon>
        <taxon>Trypanosomatidae</taxon>
        <taxon>Trypanosoma</taxon>
        <taxon>Herpetosoma</taxon>
    </lineage>
</organism>
<feature type="region of interest" description="Disordered" evidence="1">
    <location>
        <begin position="74"/>
        <end position="126"/>
    </location>
</feature>
<proteinExistence type="predicted"/>
<comment type="caution">
    <text evidence="3">The sequence shown here is derived from an EMBL/GenBank/DDBJ whole genome shotgun (WGS) entry which is preliminary data.</text>
</comment>
<reference evidence="3 4" key="1">
    <citation type="submission" date="2013-07" db="EMBL/GenBank/DDBJ databases">
        <authorList>
            <person name="Stoco P.H."/>
            <person name="Wagner G."/>
            <person name="Gerber A."/>
            <person name="Zaha A."/>
            <person name="Thompson C."/>
            <person name="Bartholomeu D.C."/>
            <person name="Luckemeyer D.D."/>
            <person name="Bahia D."/>
            <person name="Loreto E."/>
            <person name="Prestes E.B."/>
            <person name="Lima F.M."/>
            <person name="Rodrigues-Luiz G."/>
            <person name="Vallejo G.A."/>
            <person name="Filho J.F."/>
            <person name="Monteiro K.M."/>
            <person name="Tyler K.M."/>
            <person name="de Almeida L.G."/>
            <person name="Ortiz M.F."/>
            <person name="Siervo M.A."/>
            <person name="de Moraes M.H."/>
            <person name="Cunha O.L."/>
            <person name="Mendonca-Neto R."/>
            <person name="Silva R."/>
            <person name="Teixeira S.M."/>
            <person name="Murta S.M."/>
            <person name="Sincero T.C."/>
            <person name="Mendes T.A."/>
            <person name="Urmenyi T.P."/>
            <person name="Silva V.G."/>
            <person name="da Rocha W.D."/>
            <person name="Andersson B."/>
            <person name="Romanha A.J."/>
            <person name="Steindel M."/>
            <person name="de Vasconcelos A.T."/>
            <person name="Grisard E.C."/>
        </authorList>
    </citation>
    <scope>NUCLEOTIDE SEQUENCE [LARGE SCALE GENOMIC DNA]</scope>
    <source>
        <strain evidence="3 4">SC58</strain>
    </source>
</reference>
<feature type="domain" description="CSD" evidence="2">
    <location>
        <begin position="269"/>
        <end position="310"/>
    </location>
</feature>
<sequence>MFFHSGAWAPMCNLSGSQFIALGLPYTQPMGYPPPSAEMQVVTAPYPVNPPTPPSLTRSCSTASYPCSLSASHANATARSRGSGRGSRRKSSISNQGSCEASPGQVSGSGWGLSMQSSMSSPASSMGTPPVYFVLQTTSSQNPQLAAPPANIMALPPPAHSPPSCGPPQENGASYKLGEWYEGVVKRYNPMRSFGFLTATHHLKIVSPLIPPLPSPQEQQTSTMAKADPPSSPTTAAEGLAQPTKLYARNVTRDELQAHVVRTPVVIGDIFVHQSYIQMQGFRALSIGDKVVFRVGVLPGKAARQAVSVHRAIDSENMETVTAPALQSVAESLAATEEKPAIQQPAEPLTHTCKSLERLLQHVAMKQEGCGEEPGGDLTMPIFALEPEVVREECVEGCSLPTPLFVGNFAPIGCSTAMDEQELVPCTSEPIVLPGNDEVWDFLANFGGN</sequence>
<feature type="compositionally biased region" description="Low complexity" evidence="1">
    <location>
        <begin position="112"/>
        <end position="126"/>
    </location>
</feature>
<gene>
    <name evidence="3" type="ORF">TRSC58_05141</name>
</gene>
<evidence type="ECO:0000313" key="4">
    <source>
        <dbReference type="Proteomes" id="UP000031737"/>
    </source>
</evidence>
<feature type="compositionally biased region" description="Pro residues" evidence="1">
    <location>
        <begin position="155"/>
        <end position="166"/>
    </location>
</feature>
<dbReference type="Pfam" id="PF00313">
    <property type="entry name" value="CSD"/>
    <property type="match status" value="1"/>
</dbReference>
<feature type="region of interest" description="Disordered" evidence="1">
    <location>
        <begin position="212"/>
        <end position="243"/>
    </location>
</feature>
<dbReference type="Gene3D" id="2.40.50.140">
    <property type="entry name" value="Nucleic acid-binding proteins"/>
    <property type="match status" value="1"/>
</dbReference>
<accession>A0A061IZ98</accession>
<evidence type="ECO:0000259" key="2">
    <source>
        <dbReference type="Pfam" id="PF00313"/>
    </source>
</evidence>
<keyword evidence="4" id="KW-1185">Reference proteome</keyword>